<protein>
    <submittedName>
        <fullName evidence="1">Uncharacterized protein</fullName>
    </submittedName>
</protein>
<evidence type="ECO:0000313" key="2">
    <source>
        <dbReference type="Proteomes" id="UP000078540"/>
    </source>
</evidence>
<organism evidence="1 2">
    <name type="scientific">Atta colombica</name>
    <dbReference type="NCBI Taxonomy" id="520822"/>
    <lineage>
        <taxon>Eukaryota</taxon>
        <taxon>Metazoa</taxon>
        <taxon>Ecdysozoa</taxon>
        <taxon>Arthropoda</taxon>
        <taxon>Hexapoda</taxon>
        <taxon>Insecta</taxon>
        <taxon>Pterygota</taxon>
        <taxon>Neoptera</taxon>
        <taxon>Endopterygota</taxon>
        <taxon>Hymenoptera</taxon>
        <taxon>Apocrita</taxon>
        <taxon>Aculeata</taxon>
        <taxon>Formicoidea</taxon>
        <taxon>Formicidae</taxon>
        <taxon>Myrmicinae</taxon>
        <taxon>Atta</taxon>
    </lineage>
</organism>
<evidence type="ECO:0000313" key="1">
    <source>
        <dbReference type="EMBL" id="KYM82558.1"/>
    </source>
</evidence>
<reference evidence="1 2" key="1">
    <citation type="submission" date="2015-09" db="EMBL/GenBank/DDBJ databases">
        <title>Atta colombica WGS genome.</title>
        <authorList>
            <person name="Nygaard S."/>
            <person name="Hu H."/>
            <person name="Boomsma J."/>
            <person name="Zhang G."/>
        </authorList>
    </citation>
    <scope>NUCLEOTIDE SEQUENCE [LARGE SCALE GENOMIC DNA]</scope>
    <source>
        <strain evidence="1">Treedump-2</strain>
        <tissue evidence="1">Whole body</tissue>
    </source>
</reference>
<proteinExistence type="predicted"/>
<dbReference type="Proteomes" id="UP000078540">
    <property type="component" value="Unassembled WGS sequence"/>
</dbReference>
<dbReference type="EMBL" id="KQ976511">
    <property type="protein sequence ID" value="KYM82558.1"/>
    <property type="molecule type" value="Genomic_DNA"/>
</dbReference>
<accession>A0A195BDC1</accession>
<dbReference type="AlphaFoldDB" id="A0A195BDC1"/>
<gene>
    <name evidence="1" type="ORF">ALC53_07049</name>
</gene>
<sequence length="72" mass="8362">MVRHVPRRKFDVVRQTASAETESRFPFTTITRIRRREQAPVCKDARNATASEIHAERGSGMHMLLELNTCHR</sequence>
<keyword evidence="2" id="KW-1185">Reference proteome</keyword>
<name>A0A195BDC1_9HYME</name>